<evidence type="ECO:0000259" key="2">
    <source>
        <dbReference type="Pfam" id="PF17930"/>
    </source>
</evidence>
<name>D5RRL6_9PROT</name>
<dbReference type="Pfam" id="PF06230">
    <property type="entry name" value="LpxI_C"/>
    <property type="match status" value="1"/>
</dbReference>
<dbReference type="InterPro" id="IPR041255">
    <property type="entry name" value="LpxI_N"/>
</dbReference>
<dbReference type="EMBL" id="ADVL01000707">
    <property type="protein sequence ID" value="EFH10053.1"/>
    <property type="molecule type" value="Genomic_DNA"/>
</dbReference>
<evidence type="ECO:0000259" key="1">
    <source>
        <dbReference type="Pfam" id="PF06230"/>
    </source>
</evidence>
<dbReference type="PANTHER" id="PTHR39962">
    <property type="entry name" value="BLL4848 PROTEIN"/>
    <property type="match status" value="1"/>
</dbReference>
<dbReference type="InterPro" id="IPR010415">
    <property type="entry name" value="LpxI_C"/>
</dbReference>
<dbReference type="Proteomes" id="UP000005324">
    <property type="component" value="Unassembled WGS sequence"/>
</dbReference>
<accession>D5RRL6</accession>
<dbReference type="AlphaFoldDB" id="D5RRL6"/>
<protein>
    <recommendedName>
        <fullName evidence="5">UDP-2,3-diacylglucosamine pyrophosphatase</fullName>
    </recommendedName>
</protein>
<comment type="caution">
    <text evidence="3">The sequence shown here is derived from an EMBL/GenBank/DDBJ whole genome shotgun (WGS) entry which is preliminary data.</text>
</comment>
<dbReference type="Gene3D" id="3.40.50.20">
    <property type="match status" value="1"/>
</dbReference>
<feature type="domain" description="LpxI C-terminal" evidence="1">
    <location>
        <begin position="149"/>
        <end position="277"/>
    </location>
</feature>
<feature type="domain" description="LpxI N-terminal" evidence="2">
    <location>
        <begin position="14"/>
        <end position="143"/>
    </location>
</feature>
<sequence>MMRPKAEPMETPPLGMIVGGGLMPQRAAAAALAAGRRPHVVVLEGFGDPRDYAAYPHIVCRLGAAGRMLDWLRAAGCRDLVLAGQVKRPSFLSLRPDAGAARLLPRIGMKAFGGDDSLLNAVLRVLVEEGFRPLAAQTLLAELLVQAPGQLGLVAPDEQAAQDIRRGVFVLRRMGAADVGQGCVVQQGLVLAVEAIEGTDAMLARAGTLRREGPGGVFVKILKPGQDRRVDLPTIGPDTIRAVAEAGLRGLAIEAKGTIVIDRAETVAAADAAGLFLLAIDPAAAEWTQNEESIA</sequence>
<keyword evidence="4" id="KW-1185">Reference proteome</keyword>
<dbReference type="InterPro" id="IPR043167">
    <property type="entry name" value="LpxI_C_sf"/>
</dbReference>
<evidence type="ECO:0000313" key="4">
    <source>
        <dbReference type="Proteomes" id="UP000005324"/>
    </source>
</evidence>
<evidence type="ECO:0008006" key="5">
    <source>
        <dbReference type="Google" id="ProtNLM"/>
    </source>
</evidence>
<proteinExistence type="predicted"/>
<dbReference type="Pfam" id="PF17930">
    <property type="entry name" value="LpxI_N"/>
    <property type="match status" value="1"/>
</dbReference>
<dbReference type="InterPro" id="IPR053174">
    <property type="entry name" value="LpxI"/>
</dbReference>
<dbReference type="Gene3D" id="3.40.140.80">
    <property type="match status" value="1"/>
</dbReference>
<evidence type="ECO:0000313" key="3">
    <source>
        <dbReference type="EMBL" id="EFH10053.1"/>
    </source>
</evidence>
<organism evidence="3 4">
    <name type="scientific">Pseudoroseomonas cervicalis ATCC 49957</name>
    <dbReference type="NCBI Taxonomy" id="525371"/>
    <lineage>
        <taxon>Bacteria</taxon>
        <taxon>Pseudomonadati</taxon>
        <taxon>Pseudomonadota</taxon>
        <taxon>Alphaproteobacteria</taxon>
        <taxon>Acetobacterales</taxon>
        <taxon>Roseomonadaceae</taxon>
        <taxon>Roseomonas</taxon>
    </lineage>
</organism>
<gene>
    <name evidence="3" type="ORF">HMPREF0731_3728</name>
</gene>
<dbReference type="HOGENOM" id="CLU_085042_0_0_5"/>
<reference evidence="3 4" key="1">
    <citation type="submission" date="2010-04" db="EMBL/GenBank/DDBJ databases">
        <authorList>
            <person name="Qin X."/>
            <person name="Bachman B."/>
            <person name="Battles P."/>
            <person name="Bell A."/>
            <person name="Bess C."/>
            <person name="Bickham C."/>
            <person name="Chaboub L."/>
            <person name="Chen D."/>
            <person name="Coyle M."/>
            <person name="Deiros D.R."/>
            <person name="Dinh H."/>
            <person name="Forbes L."/>
            <person name="Fowler G."/>
            <person name="Francisco L."/>
            <person name="Fu Q."/>
            <person name="Gubbala S."/>
            <person name="Hale W."/>
            <person name="Han Y."/>
            <person name="Hemphill L."/>
            <person name="Highlander S.K."/>
            <person name="Hirani K."/>
            <person name="Hogues M."/>
            <person name="Jackson L."/>
            <person name="Jakkamsetti A."/>
            <person name="Javaid M."/>
            <person name="Jiang H."/>
            <person name="Korchina V."/>
            <person name="Kovar C."/>
            <person name="Lara F."/>
            <person name="Lee S."/>
            <person name="Mata R."/>
            <person name="Mathew T."/>
            <person name="Moen C."/>
            <person name="Morales K."/>
            <person name="Munidasa M."/>
            <person name="Nazareth L."/>
            <person name="Ngo R."/>
            <person name="Nguyen L."/>
            <person name="Okwuonu G."/>
            <person name="Ongeri F."/>
            <person name="Patil S."/>
            <person name="Petrosino J."/>
            <person name="Pham C."/>
            <person name="Pham P."/>
            <person name="Pu L.-L."/>
            <person name="Puazo M."/>
            <person name="Raj R."/>
            <person name="Reid J."/>
            <person name="Rouhana J."/>
            <person name="Saada N."/>
            <person name="Shang Y."/>
            <person name="Simmons D."/>
            <person name="Thornton R."/>
            <person name="Warren J."/>
            <person name="Weissenberger G."/>
            <person name="Zhang J."/>
            <person name="Zhang L."/>
            <person name="Zhou C."/>
            <person name="Zhu D."/>
            <person name="Muzny D."/>
            <person name="Worley K."/>
            <person name="Gibbs R."/>
        </authorList>
    </citation>
    <scope>NUCLEOTIDE SEQUENCE [LARGE SCALE GENOMIC DNA]</scope>
    <source>
        <strain evidence="3 4">ATCC 49957</strain>
    </source>
</reference>
<dbReference type="PANTHER" id="PTHR39962:SF1">
    <property type="entry name" value="LPXI FAMILY PROTEIN"/>
    <property type="match status" value="1"/>
</dbReference>